<protein>
    <submittedName>
        <fullName evidence="6">ABC transporter ATP-binding protein</fullName>
    </submittedName>
</protein>
<evidence type="ECO:0000256" key="4">
    <source>
        <dbReference type="ARBA" id="ARBA00022840"/>
    </source>
</evidence>
<keyword evidence="7" id="KW-1185">Reference proteome</keyword>
<comment type="similarity">
    <text evidence="1">Belongs to the ABC transporter superfamily.</text>
</comment>
<dbReference type="RefSeq" id="WP_094049586.1">
    <property type="nucleotide sequence ID" value="NZ_CP022535.1"/>
</dbReference>
<dbReference type="GO" id="GO:0016887">
    <property type="term" value="F:ATP hydrolysis activity"/>
    <property type="evidence" value="ECO:0007669"/>
    <property type="project" value="InterPro"/>
</dbReference>
<dbReference type="OrthoDB" id="388394at2"/>
<reference evidence="6 7" key="1">
    <citation type="submission" date="2017-07" db="EMBL/GenBank/DDBJ databases">
        <title>Complete genome sequence of Spiroplasma corruscae EC-1 (DSM 19793).</title>
        <authorList>
            <person name="Tsai Y.-M."/>
            <person name="Lo W.-S."/>
            <person name="Kuo C.-H."/>
        </authorList>
    </citation>
    <scope>NUCLEOTIDE SEQUENCE [LARGE SCALE GENOMIC DNA]</scope>
    <source>
        <strain evidence="6 7">EC-1</strain>
    </source>
</reference>
<gene>
    <name evidence="6" type="ORF">SCORR_v1c08780</name>
</gene>
<accession>A0A222EQ36</accession>
<evidence type="ECO:0000256" key="3">
    <source>
        <dbReference type="ARBA" id="ARBA00022741"/>
    </source>
</evidence>
<dbReference type="InterPro" id="IPR027417">
    <property type="entry name" value="P-loop_NTPase"/>
</dbReference>
<dbReference type="InterPro" id="IPR017871">
    <property type="entry name" value="ABC_transporter-like_CS"/>
</dbReference>
<sequence>MIKVSDMSKKYGKKTILKSIDLKIKEGERIAIMGLNGSGKTTLGELILKVIKPSSGTIKYKNEKIKRNATFQDGSFDSELNLYQLIKFYSYAFGVKKDLYHLLKDFELDKVAKYKFSKLSGGQKQKFKFLITLINEPSLLLLDELTTSLDYIWRNKIVELVQKYINEKKCTLILVSHDIEEVSSLCDRVLFLKDGVIEKDIDILNNKNKLIDLIKEEIINNDSNI</sequence>
<evidence type="ECO:0000259" key="5">
    <source>
        <dbReference type="PROSITE" id="PS50893"/>
    </source>
</evidence>
<dbReference type="PROSITE" id="PS00211">
    <property type="entry name" value="ABC_TRANSPORTER_1"/>
    <property type="match status" value="1"/>
</dbReference>
<name>A0A222EQ36_9MOLU</name>
<dbReference type="SUPFAM" id="SSF52540">
    <property type="entry name" value="P-loop containing nucleoside triphosphate hydrolases"/>
    <property type="match status" value="1"/>
</dbReference>
<dbReference type="InterPro" id="IPR003439">
    <property type="entry name" value="ABC_transporter-like_ATP-bd"/>
</dbReference>
<keyword evidence="2" id="KW-0813">Transport</keyword>
<dbReference type="SMART" id="SM00382">
    <property type="entry name" value="AAA"/>
    <property type="match status" value="1"/>
</dbReference>
<dbReference type="Proteomes" id="UP000203229">
    <property type="component" value="Chromosome"/>
</dbReference>
<dbReference type="Pfam" id="PF00005">
    <property type="entry name" value="ABC_tran"/>
    <property type="match status" value="1"/>
</dbReference>
<dbReference type="InterPro" id="IPR050763">
    <property type="entry name" value="ABC_transporter_ATP-binding"/>
</dbReference>
<evidence type="ECO:0000313" key="6">
    <source>
        <dbReference type="EMBL" id="ASP28650.1"/>
    </source>
</evidence>
<feature type="domain" description="ABC transporter" evidence="5">
    <location>
        <begin position="2"/>
        <end position="219"/>
    </location>
</feature>
<dbReference type="Gene3D" id="3.40.50.300">
    <property type="entry name" value="P-loop containing nucleotide triphosphate hydrolases"/>
    <property type="match status" value="1"/>
</dbReference>
<dbReference type="GO" id="GO:0005524">
    <property type="term" value="F:ATP binding"/>
    <property type="evidence" value="ECO:0007669"/>
    <property type="project" value="UniProtKB-KW"/>
</dbReference>
<evidence type="ECO:0000313" key="7">
    <source>
        <dbReference type="Proteomes" id="UP000203229"/>
    </source>
</evidence>
<dbReference type="KEGG" id="scou:SCORR_v1c08780"/>
<dbReference type="PANTHER" id="PTHR42711:SF5">
    <property type="entry name" value="ABC TRANSPORTER ATP-BINDING PROTEIN NATA"/>
    <property type="match status" value="1"/>
</dbReference>
<evidence type="ECO:0000256" key="2">
    <source>
        <dbReference type="ARBA" id="ARBA00022448"/>
    </source>
</evidence>
<keyword evidence="3" id="KW-0547">Nucleotide-binding</keyword>
<evidence type="ECO:0000256" key="1">
    <source>
        <dbReference type="ARBA" id="ARBA00005417"/>
    </source>
</evidence>
<dbReference type="EMBL" id="CP022535">
    <property type="protein sequence ID" value="ASP28650.1"/>
    <property type="molecule type" value="Genomic_DNA"/>
</dbReference>
<dbReference type="PROSITE" id="PS50893">
    <property type="entry name" value="ABC_TRANSPORTER_2"/>
    <property type="match status" value="1"/>
</dbReference>
<organism evidence="6 7">
    <name type="scientific">Spiroplasma corruscae</name>
    <dbReference type="NCBI Taxonomy" id="216934"/>
    <lineage>
        <taxon>Bacteria</taxon>
        <taxon>Bacillati</taxon>
        <taxon>Mycoplasmatota</taxon>
        <taxon>Mollicutes</taxon>
        <taxon>Entomoplasmatales</taxon>
        <taxon>Spiroplasmataceae</taxon>
        <taxon>Spiroplasma</taxon>
    </lineage>
</organism>
<proteinExistence type="inferred from homology"/>
<dbReference type="AlphaFoldDB" id="A0A222EQ36"/>
<dbReference type="PANTHER" id="PTHR42711">
    <property type="entry name" value="ABC TRANSPORTER ATP-BINDING PROTEIN"/>
    <property type="match status" value="1"/>
</dbReference>
<dbReference type="CDD" id="cd03230">
    <property type="entry name" value="ABC_DR_subfamily_A"/>
    <property type="match status" value="1"/>
</dbReference>
<dbReference type="InterPro" id="IPR003593">
    <property type="entry name" value="AAA+_ATPase"/>
</dbReference>
<keyword evidence="4 6" id="KW-0067">ATP-binding</keyword>